<accession>A0ABP0IDR3</accession>
<dbReference type="CDD" id="cd07026">
    <property type="entry name" value="Ribosomal_L20"/>
    <property type="match status" value="1"/>
</dbReference>
<dbReference type="EMBL" id="CAXAMN010002670">
    <property type="protein sequence ID" value="CAK9000735.1"/>
    <property type="molecule type" value="Genomic_DNA"/>
</dbReference>
<evidence type="ECO:0000256" key="1">
    <source>
        <dbReference type="ARBA" id="ARBA00007698"/>
    </source>
</evidence>
<keyword evidence="6" id="KW-1185">Reference proteome</keyword>
<dbReference type="Gene3D" id="1.10.1900.20">
    <property type="entry name" value="Ribosomal protein L20"/>
    <property type="match status" value="1"/>
</dbReference>
<organism evidence="5 6">
    <name type="scientific">Durusdinium trenchii</name>
    <dbReference type="NCBI Taxonomy" id="1381693"/>
    <lineage>
        <taxon>Eukaryota</taxon>
        <taxon>Sar</taxon>
        <taxon>Alveolata</taxon>
        <taxon>Dinophyceae</taxon>
        <taxon>Suessiales</taxon>
        <taxon>Symbiodiniaceae</taxon>
        <taxon>Durusdinium</taxon>
    </lineage>
</organism>
<dbReference type="InterPro" id="IPR035566">
    <property type="entry name" value="Ribosomal_protein_bL20_C"/>
</dbReference>
<name>A0ABP0IDR3_9DINO</name>
<keyword evidence="2 4" id="KW-0689">Ribosomal protein</keyword>
<gene>
    <name evidence="5" type="ORF">CCMP2556_LOCUS6186</name>
</gene>
<evidence type="ECO:0000256" key="3">
    <source>
        <dbReference type="ARBA" id="ARBA00023274"/>
    </source>
</evidence>
<dbReference type="Pfam" id="PF00453">
    <property type="entry name" value="Ribosomal_L20"/>
    <property type="match status" value="1"/>
</dbReference>
<proteinExistence type="inferred from homology"/>
<dbReference type="Proteomes" id="UP001642484">
    <property type="component" value="Unassembled WGS sequence"/>
</dbReference>
<protein>
    <recommendedName>
        <fullName evidence="7">Ribosomal protein L20</fullName>
    </recommendedName>
</protein>
<evidence type="ECO:0000256" key="4">
    <source>
        <dbReference type="RuleBase" id="RU000561"/>
    </source>
</evidence>
<dbReference type="InterPro" id="IPR005813">
    <property type="entry name" value="Ribosomal_bL20"/>
</dbReference>
<dbReference type="NCBIfam" id="TIGR01032">
    <property type="entry name" value="rplT_bact"/>
    <property type="match status" value="1"/>
</dbReference>
<evidence type="ECO:0000313" key="6">
    <source>
        <dbReference type="Proteomes" id="UP001642484"/>
    </source>
</evidence>
<evidence type="ECO:0000313" key="5">
    <source>
        <dbReference type="EMBL" id="CAK9000735.1"/>
    </source>
</evidence>
<evidence type="ECO:0000256" key="2">
    <source>
        <dbReference type="ARBA" id="ARBA00022980"/>
    </source>
</evidence>
<reference evidence="5 6" key="1">
    <citation type="submission" date="2024-02" db="EMBL/GenBank/DDBJ databases">
        <authorList>
            <person name="Chen Y."/>
            <person name="Shah S."/>
            <person name="Dougan E. K."/>
            <person name="Thang M."/>
            <person name="Chan C."/>
        </authorList>
    </citation>
    <scope>NUCLEOTIDE SEQUENCE [LARGE SCALE GENOMIC DNA]</scope>
</reference>
<dbReference type="PANTHER" id="PTHR10986">
    <property type="entry name" value="39S RIBOSOMAL PROTEIN L20"/>
    <property type="match status" value="1"/>
</dbReference>
<dbReference type="Gene3D" id="6.10.160.10">
    <property type="match status" value="1"/>
</dbReference>
<dbReference type="PRINTS" id="PR00062">
    <property type="entry name" value="RIBOSOMALL20"/>
</dbReference>
<keyword evidence="3 4" id="KW-0687">Ribonucleoprotein</keyword>
<comment type="caution">
    <text evidence="5">The sequence shown here is derived from an EMBL/GenBank/DDBJ whole genome shotgun (WGS) entry which is preliminary data.</text>
</comment>
<evidence type="ECO:0008006" key="7">
    <source>
        <dbReference type="Google" id="ProtNLM"/>
    </source>
</evidence>
<comment type="similarity">
    <text evidence="1 4">Belongs to the bacterial ribosomal protein bL20 family.</text>
</comment>
<dbReference type="SUPFAM" id="SSF74731">
    <property type="entry name" value="Ribosomal protein L20"/>
    <property type="match status" value="1"/>
</dbReference>
<sequence>MLLSALRLGRIPREIVFAVAKGMYGRSKRCFKLAAVRVMKDLNHRYWLRRKRRKQMRILWITRIQAACREYGMFPYSRLISGLTRANMAVDRKSLCILAETEPVSFKCVLDEAKRLPHSRSHGHLQADVVKSPEAETLLRAQQYWAKLRHRSWSDWDETQLQADVYLFVDHFVIDFKLTTYKECVTSTAIPRVVWMLWFQGWDRAPYVCQKCKKHGNKGSLSNFGIQGGRCERSTKRLCLMLSVTTASSSHFYARPTIPSHRLGCLGYLPQQQQMSCESSCCSAMEVCGQMQQFFAAVPWMIGLMKQLRQPMDFLPLHQKKERVHHHWQLDHRPNLEYFWLHALFGQLVQENPLAKDVWERAKKLTAEYAQPGPHLHMPYEEVLAKPPSTTFKELVEKKSEPIYKLTIHDVKFHKTRDVLLQRDGSEFHGFAASSSSFEYLMRRTLEEAEIYFEKVKGRRSPWQPELSPFRKDYGLNIADQPMMPG</sequence>